<dbReference type="RefSeq" id="WP_169490030.1">
    <property type="nucleotide sequence ID" value="NZ_JABBGJ010000050.1"/>
</dbReference>
<evidence type="ECO:0000313" key="2">
    <source>
        <dbReference type="Proteomes" id="UP000544134"/>
    </source>
</evidence>
<sequence>MRLPNSSFRIDSVPTFSIGRFFAQARIFQVHPATHEQVEIFASINLPDFATEVEAIALSNKWAIEWIHENLLEITPDDVHHIAME</sequence>
<accession>A0A848ILU9</accession>
<comment type="caution">
    <text evidence="1">The sequence shown here is derived from an EMBL/GenBank/DDBJ whole genome shotgun (WGS) entry which is preliminary data.</text>
</comment>
<dbReference type="EMBL" id="JABBGJ010000050">
    <property type="protein sequence ID" value="NMM03282.1"/>
    <property type="molecule type" value="Genomic_DNA"/>
</dbReference>
<proteinExistence type="predicted"/>
<dbReference type="AlphaFoldDB" id="A0A848ILU9"/>
<dbReference type="Proteomes" id="UP000544134">
    <property type="component" value="Unassembled WGS sequence"/>
</dbReference>
<gene>
    <name evidence="1" type="ORF">HHL24_35970</name>
</gene>
<organism evidence="1 2">
    <name type="scientific">Paraburkholderia polaris</name>
    <dbReference type="NCBI Taxonomy" id="2728848"/>
    <lineage>
        <taxon>Bacteria</taxon>
        <taxon>Pseudomonadati</taxon>
        <taxon>Pseudomonadota</taxon>
        <taxon>Betaproteobacteria</taxon>
        <taxon>Burkholderiales</taxon>
        <taxon>Burkholderiaceae</taxon>
        <taxon>Paraburkholderia</taxon>
    </lineage>
</organism>
<reference evidence="1 2" key="1">
    <citation type="submission" date="2020-04" db="EMBL/GenBank/DDBJ databases">
        <title>Paraburkholderia sp. RP-4-7 isolated from soil.</title>
        <authorList>
            <person name="Dahal R.H."/>
        </authorList>
    </citation>
    <scope>NUCLEOTIDE SEQUENCE [LARGE SCALE GENOMIC DNA]</scope>
    <source>
        <strain evidence="1 2">RP-4-7</strain>
    </source>
</reference>
<evidence type="ECO:0000313" key="1">
    <source>
        <dbReference type="EMBL" id="NMM03282.1"/>
    </source>
</evidence>
<keyword evidence="2" id="KW-1185">Reference proteome</keyword>
<name>A0A848ILU9_9BURK</name>
<protein>
    <submittedName>
        <fullName evidence="1">Uncharacterized protein</fullName>
    </submittedName>
</protein>